<comment type="caution">
    <text evidence="1">The sequence shown here is derived from an EMBL/GenBank/DDBJ whole genome shotgun (WGS) entry which is preliminary data.</text>
</comment>
<evidence type="ECO:0000313" key="1">
    <source>
        <dbReference type="EMBL" id="CAD0003058.1"/>
    </source>
</evidence>
<name>A0A6V6YU57_9FLAO</name>
<evidence type="ECO:0000313" key="2">
    <source>
        <dbReference type="Proteomes" id="UP000556700"/>
    </source>
</evidence>
<reference evidence="1 2" key="1">
    <citation type="submission" date="2020-06" db="EMBL/GenBank/DDBJ databases">
        <authorList>
            <person name="Criscuolo A."/>
        </authorList>
    </citation>
    <scope>NUCLEOTIDE SEQUENCE [LARGE SCALE GENOMIC DNA]</scope>
    <source>
        <strain evidence="2">CIP 110025</strain>
    </source>
</reference>
<gene>
    <name evidence="1" type="ORF">FLACHUCJ7_01262</name>
</gene>
<dbReference type="AlphaFoldDB" id="A0A6V6YU57"/>
<accession>A0A6V6YU57</accession>
<dbReference type="EMBL" id="CAIJDO010000105">
    <property type="protein sequence ID" value="CAD0003058.1"/>
    <property type="molecule type" value="Genomic_DNA"/>
</dbReference>
<dbReference type="RefSeq" id="WP_157505879.1">
    <property type="nucleotide sequence ID" value="NZ_CAIJDO010000105.1"/>
</dbReference>
<organism evidence="1 2">
    <name type="scientific">Flavobacterium chungangense</name>
    <dbReference type="NCBI Taxonomy" id="554283"/>
    <lineage>
        <taxon>Bacteria</taxon>
        <taxon>Pseudomonadati</taxon>
        <taxon>Bacteroidota</taxon>
        <taxon>Flavobacteriia</taxon>
        <taxon>Flavobacteriales</taxon>
        <taxon>Flavobacteriaceae</taxon>
        <taxon>Flavobacterium</taxon>
    </lineage>
</organism>
<sequence>MKTLYRILRKFAPKNSIGSIQHQKIKQNILKSRLHADKTISLLSQMYAAENGNLFI</sequence>
<proteinExistence type="predicted"/>
<protein>
    <submittedName>
        <fullName evidence="1">Uncharacterized protein</fullName>
    </submittedName>
</protein>
<keyword evidence="2" id="KW-1185">Reference proteome</keyword>
<dbReference type="Proteomes" id="UP000556700">
    <property type="component" value="Unassembled WGS sequence"/>
</dbReference>